<name>A0A484L5G4_9ASTE</name>
<dbReference type="GO" id="GO:0045004">
    <property type="term" value="P:DNA replication proofreading"/>
    <property type="evidence" value="ECO:0007669"/>
    <property type="project" value="TreeGrafter"/>
</dbReference>
<dbReference type="InterPro" id="IPR012337">
    <property type="entry name" value="RNaseH-like_sf"/>
</dbReference>
<evidence type="ECO:0000256" key="2">
    <source>
        <dbReference type="SAM" id="MobiDB-lite"/>
    </source>
</evidence>
<dbReference type="PANTHER" id="PTHR10670:SF0">
    <property type="entry name" value="DNA POLYMERASE EPSILON CATALYTIC SUBUNIT A"/>
    <property type="match status" value="1"/>
</dbReference>
<keyword evidence="5" id="KW-1185">Reference proteome</keyword>
<keyword evidence="1" id="KW-0548">Nucleotidyltransferase</keyword>
<organism evidence="4 5">
    <name type="scientific">Cuscuta campestris</name>
    <dbReference type="NCBI Taxonomy" id="132261"/>
    <lineage>
        <taxon>Eukaryota</taxon>
        <taxon>Viridiplantae</taxon>
        <taxon>Streptophyta</taxon>
        <taxon>Embryophyta</taxon>
        <taxon>Tracheophyta</taxon>
        <taxon>Spermatophyta</taxon>
        <taxon>Magnoliopsida</taxon>
        <taxon>eudicotyledons</taxon>
        <taxon>Gunneridae</taxon>
        <taxon>Pentapetalae</taxon>
        <taxon>asterids</taxon>
        <taxon>lamiids</taxon>
        <taxon>Solanales</taxon>
        <taxon>Convolvulaceae</taxon>
        <taxon>Cuscuteae</taxon>
        <taxon>Cuscuta</taxon>
        <taxon>Cuscuta subgen. Grammica</taxon>
        <taxon>Cuscuta sect. Cleistogrammica</taxon>
    </lineage>
</organism>
<dbReference type="Gene3D" id="3.30.420.10">
    <property type="entry name" value="Ribonuclease H-like superfamily/Ribonuclease H"/>
    <property type="match status" value="1"/>
</dbReference>
<comment type="cofactor">
    <cofactor evidence="1">
        <name>[4Fe-4S] cluster</name>
        <dbReference type="ChEBI" id="CHEBI:49883"/>
    </cofactor>
</comment>
<keyword evidence="1" id="KW-0411">Iron-sulfur</keyword>
<comment type="subcellular location">
    <subcellularLocation>
        <location evidence="1">Nucleus</location>
    </subcellularLocation>
</comment>
<feature type="domain" description="DNA polymerase epsilon ,catalytic subunit A thumb" evidence="3">
    <location>
        <begin position="569"/>
        <end position="746"/>
    </location>
</feature>
<dbReference type="InterPro" id="IPR043502">
    <property type="entry name" value="DNA/RNA_pol_sf"/>
</dbReference>
<comment type="similarity">
    <text evidence="1">Belongs to the DNA polymerase type-B family.</text>
</comment>
<keyword evidence="1" id="KW-0863">Zinc-finger</keyword>
<comment type="catalytic activity">
    <reaction evidence="1">
        <text>DNA(n) + a 2'-deoxyribonucleoside 5'-triphosphate = DNA(n+1) + diphosphate</text>
        <dbReference type="Rhea" id="RHEA:22508"/>
        <dbReference type="Rhea" id="RHEA-COMP:17339"/>
        <dbReference type="Rhea" id="RHEA-COMP:17340"/>
        <dbReference type="ChEBI" id="CHEBI:33019"/>
        <dbReference type="ChEBI" id="CHEBI:61560"/>
        <dbReference type="ChEBI" id="CHEBI:173112"/>
        <dbReference type="EC" id="2.7.7.7"/>
    </reaction>
</comment>
<sequence length="835" mass="94887">MDCFAWAKHDSYLPPGCHGLKAVTKAKLGYDPLEVNPEDLVCFSKEIPQMIASYSVSDAVATYYLYMTCVHPFIFSLSTIIPMPPDEVLRNGSGTLCEMLLMVQAYKGNVIFPNKHQPDPEHFYNNQLFESETVIGGHAECLESGVFRSDLPTSFKLNPSAYEQLMNNLDRDLQYAIKKDGNIDLENVINYNEVKDAITKKLKDLHDEPIREENPRIYHLHMADLCPNIILTNRLQPPSIVTDEVCTACDFNRPGKDCLQKLEWVWCGQTYTANRKDYYTLRRELESETVEGIDGQSQKEFLDLPESEKQAKLKDRLKIYCRKTYKRVLNKPVVELREAGICMRENSFFVDAVHILQAKRYEYKVLTKVWKGRLLEASASGSSIMIQEARVMAALCDSLHLAHKFILNSFCDYLMSKGARWYSMEMAGVVTHLRAKVIQDARLLVGKIGRPLELGTNGIWCALPGSFPDNYTFKTRNPEKKLTISYPCVMLNVDVAKNTIIDHYQMLTNSVYETYRTQCESSLGFEVDGPYKAMILKASKEEGILIKEHYAVFNDDGTLAELKDLEIMRGGQLKLIKDFEADLLNNFLHGSTLEECYSAVASVANRWLDILENQGKDIADSELLDYISESITLSTSLADCGEQKSCAVTTAKRLRDFLGDAMVKDKGLCCQYIVACEPKGTPITERAIPVAIFKTNTENMKLFIKKWCKISSDSKTSIRSIVDWSYYKRRLCSMIQKRITIPAAMQKVANPVPRVPHPSWLLKRVNEKEEKFRSHQQELEDMSGSMSRDNKSAGADIEDMGKAGKSYVIAPRPIVHSHGVNKRVERTFQEISLDR</sequence>
<dbReference type="GO" id="GO:0006287">
    <property type="term" value="P:base-excision repair, gap-filling"/>
    <property type="evidence" value="ECO:0007669"/>
    <property type="project" value="TreeGrafter"/>
</dbReference>
<accession>A0A484L5G4</accession>
<dbReference type="InterPro" id="IPR055191">
    <property type="entry name" value="POL2_thumb"/>
</dbReference>
<keyword evidence="1" id="KW-0479">Metal-binding</keyword>
<keyword evidence="1" id="KW-0408">Iron</keyword>
<protein>
    <recommendedName>
        <fullName evidence="1">DNA polymerase epsilon catalytic subunit</fullName>
        <ecNumber evidence="1">2.7.7.7</ecNumber>
    </recommendedName>
</protein>
<dbReference type="AlphaFoldDB" id="A0A484L5G4"/>
<feature type="region of interest" description="Disordered" evidence="2">
    <location>
        <begin position="772"/>
        <end position="797"/>
    </location>
</feature>
<proteinExistence type="inferred from homology"/>
<dbReference type="GO" id="GO:0008310">
    <property type="term" value="F:single-stranded DNA 3'-5' DNA exonuclease activity"/>
    <property type="evidence" value="ECO:0007669"/>
    <property type="project" value="TreeGrafter"/>
</dbReference>
<dbReference type="Pfam" id="PF22634">
    <property type="entry name" value="POL2_thumb"/>
    <property type="match status" value="1"/>
</dbReference>
<dbReference type="InterPro" id="IPR023211">
    <property type="entry name" value="DNA_pol_palm_dom_sf"/>
</dbReference>
<evidence type="ECO:0000313" key="4">
    <source>
        <dbReference type="EMBL" id="VFQ71569.1"/>
    </source>
</evidence>
<keyword evidence="1" id="KW-0808">Transferase</keyword>
<dbReference type="GO" id="GO:0003887">
    <property type="term" value="F:DNA-directed DNA polymerase activity"/>
    <property type="evidence" value="ECO:0007669"/>
    <property type="project" value="UniProtKB-KW"/>
</dbReference>
<dbReference type="EC" id="2.7.7.7" evidence="1"/>
<dbReference type="GO" id="GO:0003677">
    <property type="term" value="F:DNA binding"/>
    <property type="evidence" value="ECO:0007669"/>
    <property type="project" value="UniProtKB-KW"/>
</dbReference>
<dbReference type="PANTHER" id="PTHR10670">
    <property type="entry name" value="DNA POLYMERASE EPSILON CATALYTIC SUBUNIT A"/>
    <property type="match status" value="1"/>
</dbReference>
<dbReference type="GO" id="GO:0006272">
    <property type="term" value="P:leading strand elongation"/>
    <property type="evidence" value="ECO:0007669"/>
    <property type="project" value="TreeGrafter"/>
</dbReference>
<dbReference type="GO" id="GO:0008622">
    <property type="term" value="C:epsilon DNA polymerase complex"/>
    <property type="evidence" value="ECO:0007669"/>
    <property type="project" value="InterPro"/>
</dbReference>
<reference evidence="4 5" key="1">
    <citation type="submission" date="2018-04" db="EMBL/GenBank/DDBJ databases">
        <authorList>
            <person name="Vogel A."/>
        </authorList>
    </citation>
    <scope>NUCLEOTIDE SEQUENCE [LARGE SCALE GENOMIC DNA]</scope>
</reference>
<evidence type="ECO:0000256" key="1">
    <source>
        <dbReference type="RuleBase" id="RU365029"/>
    </source>
</evidence>
<dbReference type="EMBL" id="OOIL02001024">
    <property type="protein sequence ID" value="VFQ71569.1"/>
    <property type="molecule type" value="Genomic_DNA"/>
</dbReference>
<dbReference type="GO" id="GO:0000278">
    <property type="term" value="P:mitotic cell cycle"/>
    <property type="evidence" value="ECO:0007669"/>
    <property type="project" value="TreeGrafter"/>
</dbReference>
<keyword evidence="1" id="KW-0539">Nucleus</keyword>
<comment type="function">
    <text evidence="1">DNA polymerase II participates in chromosomal DNA replication.</text>
</comment>
<gene>
    <name evidence="4" type="ORF">CCAM_LOCUS13345</name>
</gene>
<dbReference type="InterPro" id="IPR029703">
    <property type="entry name" value="POL2"/>
</dbReference>
<keyword evidence="1" id="KW-0004">4Fe-4S</keyword>
<dbReference type="OrthoDB" id="10060449at2759"/>
<keyword evidence="1" id="KW-0239">DNA-directed DNA polymerase</keyword>
<dbReference type="GO" id="GO:0008270">
    <property type="term" value="F:zinc ion binding"/>
    <property type="evidence" value="ECO:0007669"/>
    <property type="project" value="UniProtKB-KW"/>
</dbReference>
<dbReference type="SUPFAM" id="SSF56672">
    <property type="entry name" value="DNA/RNA polymerases"/>
    <property type="match status" value="1"/>
</dbReference>
<evidence type="ECO:0000313" key="5">
    <source>
        <dbReference type="Proteomes" id="UP000595140"/>
    </source>
</evidence>
<dbReference type="InterPro" id="IPR036397">
    <property type="entry name" value="RNaseH_sf"/>
</dbReference>
<keyword evidence="1" id="KW-0862">Zinc</keyword>
<dbReference type="GO" id="GO:0051539">
    <property type="term" value="F:4 iron, 4 sulfur cluster binding"/>
    <property type="evidence" value="ECO:0007669"/>
    <property type="project" value="UniProtKB-KW"/>
</dbReference>
<dbReference type="Gene3D" id="3.90.1600.10">
    <property type="entry name" value="Palm domain of DNA polymerase"/>
    <property type="match status" value="1"/>
</dbReference>
<dbReference type="GO" id="GO:0006297">
    <property type="term" value="P:nucleotide-excision repair, DNA gap filling"/>
    <property type="evidence" value="ECO:0007669"/>
    <property type="project" value="TreeGrafter"/>
</dbReference>
<evidence type="ECO:0000259" key="3">
    <source>
        <dbReference type="Pfam" id="PF22634"/>
    </source>
</evidence>
<dbReference type="Proteomes" id="UP000595140">
    <property type="component" value="Unassembled WGS sequence"/>
</dbReference>
<keyword evidence="1" id="KW-0238">DNA-binding</keyword>
<keyword evidence="1" id="KW-0235">DNA replication</keyword>
<dbReference type="SUPFAM" id="SSF53098">
    <property type="entry name" value="Ribonuclease H-like"/>
    <property type="match status" value="1"/>
</dbReference>